<dbReference type="GeneID" id="43594362"/>
<gene>
    <name evidence="2" type="ORF">BP5553_01513</name>
</gene>
<dbReference type="EMBL" id="NPIC01000001">
    <property type="protein sequence ID" value="RDL41534.1"/>
    <property type="molecule type" value="Genomic_DNA"/>
</dbReference>
<dbReference type="GO" id="GO:0016787">
    <property type="term" value="F:hydrolase activity"/>
    <property type="evidence" value="ECO:0007669"/>
    <property type="project" value="InterPro"/>
</dbReference>
<accession>A0A370U192</accession>
<comment type="caution">
    <text evidence="2">The sequence shown here is derived from an EMBL/GenBank/DDBJ whole genome shotgun (WGS) entry which is preliminary data.</text>
</comment>
<dbReference type="RefSeq" id="XP_031874190.1">
    <property type="nucleotide sequence ID" value="XM_032010136.1"/>
</dbReference>
<dbReference type="PANTHER" id="PTHR12905:SF18">
    <property type="entry name" value="ESTER HYDROLASE, PUTATIVE (AFU_ORTHOLOGUE AFUA_4G03130)-RELATED"/>
    <property type="match status" value="1"/>
</dbReference>
<dbReference type="Pfam" id="PF00149">
    <property type="entry name" value="Metallophos"/>
    <property type="match status" value="1"/>
</dbReference>
<evidence type="ECO:0000313" key="2">
    <source>
        <dbReference type="EMBL" id="RDL41534.1"/>
    </source>
</evidence>
<dbReference type="SUPFAM" id="SSF56300">
    <property type="entry name" value="Metallo-dependent phosphatases"/>
    <property type="match status" value="1"/>
</dbReference>
<reference evidence="2 3" key="1">
    <citation type="journal article" date="2018" name="IMA Fungus">
        <title>IMA Genome-F 9: Draft genome sequence of Annulohypoxylon stygium, Aspergillus mulundensis, Berkeleyomyces basicola (syn. Thielaviopsis basicola), Ceratocystis smalleyi, two Cercospora beticola strains, Coleophoma cylindrospora, Fusarium fracticaudum, Phialophora cf. hyalina, and Morchella septimelata.</title>
        <authorList>
            <person name="Wingfield B.D."/>
            <person name="Bills G.F."/>
            <person name="Dong Y."/>
            <person name="Huang W."/>
            <person name="Nel W.J."/>
            <person name="Swalarsk-Parry B.S."/>
            <person name="Vaghefi N."/>
            <person name="Wilken P.M."/>
            <person name="An Z."/>
            <person name="de Beer Z.W."/>
            <person name="De Vos L."/>
            <person name="Chen L."/>
            <person name="Duong T.A."/>
            <person name="Gao Y."/>
            <person name="Hammerbacher A."/>
            <person name="Kikkert J.R."/>
            <person name="Li Y."/>
            <person name="Li H."/>
            <person name="Li K."/>
            <person name="Li Q."/>
            <person name="Liu X."/>
            <person name="Ma X."/>
            <person name="Naidoo K."/>
            <person name="Pethybridge S.J."/>
            <person name="Sun J."/>
            <person name="Steenkamp E.T."/>
            <person name="van der Nest M.A."/>
            <person name="van Wyk S."/>
            <person name="Wingfield M.J."/>
            <person name="Xiong C."/>
            <person name="Yue Q."/>
            <person name="Zhang X."/>
        </authorList>
    </citation>
    <scope>NUCLEOTIDE SEQUENCE [LARGE SCALE GENOMIC DNA]</scope>
    <source>
        <strain evidence="2 3">BP 5553</strain>
    </source>
</reference>
<evidence type="ECO:0000259" key="1">
    <source>
        <dbReference type="Pfam" id="PF00149"/>
    </source>
</evidence>
<dbReference type="Gene3D" id="3.60.21.10">
    <property type="match status" value="1"/>
</dbReference>
<dbReference type="Proteomes" id="UP000254866">
    <property type="component" value="Unassembled WGS sequence"/>
</dbReference>
<organism evidence="2 3">
    <name type="scientific">Venustampulla echinocandica</name>
    <dbReference type="NCBI Taxonomy" id="2656787"/>
    <lineage>
        <taxon>Eukaryota</taxon>
        <taxon>Fungi</taxon>
        <taxon>Dikarya</taxon>
        <taxon>Ascomycota</taxon>
        <taxon>Pezizomycotina</taxon>
        <taxon>Leotiomycetes</taxon>
        <taxon>Helotiales</taxon>
        <taxon>Pleuroascaceae</taxon>
        <taxon>Venustampulla</taxon>
    </lineage>
</organism>
<protein>
    <recommendedName>
        <fullName evidence="1">Calcineurin-like phosphoesterase domain-containing protein</fullName>
    </recommendedName>
</protein>
<dbReference type="InterPro" id="IPR004843">
    <property type="entry name" value="Calcineurin-like_PHP"/>
</dbReference>
<dbReference type="InterPro" id="IPR051693">
    <property type="entry name" value="UPF0046_metallophosphoest"/>
</dbReference>
<keyword evidence="3" id="KW-1185">Reference proteome</keyword>
<dbReference type="PANTHER" id="PTHR12905">
    <property type="entry name" value="METALLOPHOSPHOESTERASE"/>
    <property type="match status" value="1"/>
</dbReference>
<dbReference type="OrthoDB" id="630188at2759"/>
<sequence length="491" mass="54937">MAALDLKMEPYNDSPNAATKASLSFSSLKSKLLHKSTTYQSVGGTTFSTDKLFLILQDFLQLNTTISLDSVVESIAALIPENAPLSNEIWSFGELCFELAEQIPYHHPSQPKPVRLLELLGNSAKVTQKHKLKDEQEVYSHYQWFGESMRDVYFFVPLPVAALTAGTHGKVDIEKFGGSITPLNLQDPTIYVSKAPPCVKEIGRPFVASPNCQTQSLSQSIARKLRSWTIVPLPFPTSDTTDIIPFSPRRRHSAPCGRSLTDGLFDEIQAQLDWLNTQPHRHKVVIAGNHDLILDEAFVKMHPDRELDRLGKSRGDLKWGQVICLHNSSIEVECNGRTLKIFGSPMTPKCGNFGFQHDPDKDIWANTVPDGTDILLAHGPPAVYLDEGKGCRHFLTEIWRSRPKLLVFGHIHDGWGEEIITFDRVQACYENVILGVRPWISVFKLMLYNLSQVLRRTAFAGNSALSTHLVNAAIVTGPSNEDRRKPIITYM</sequence>
<feature type="domain" description="Calcineurin-like phosphoesterase" evidence="1">
    <location>
        <begin position="273"/>
        <end position="413"/>
    </location>
</feature>
<proteinExistence type="predicted"/>
<name>A0A370U192_9HELO</name>
<evidence type="ECO:0000313" key="3">
    <source>
        <dbReference type="Proteomes" id="UP000254866"/>
    </source>
</evidence>
<dbReference type="AlphaFoldDB" id="A0A370U192"/>
<dbReference type="InterPro" id="IPR029052">
    <property type="entry name" value="Metallo-depent_PP-like"/>
</dbReference>